<evidence type="ECO:0000313" key="1">
    <source>
        <dbReference type="EMBL" id="KNZ56067.1"/>
    </source>
</evidence>
<accession>A0A0L6V6A2</accession>
<keyword evidence="2" id="KW-1185">Reference proteome</keyword>
<dbReference type="Proteomes" id="UP000037035">
    <property type="component" value="Unassembled WGS sequence"/>
</dbReference>
<proteinExistence type="predicted"/>
<name>A0A0L6V6A2_9BASI</name>
<gene>
    <name evidence="1" type="ORF">VP01_2501g2</name>
</gene>
<dbReference type="Gene3D" id="3.40.50.300">
    <property type="entry name" value="P-loop containing nucleotide triphosphate hydrolases"/>
    <property type="match status" value="1"/>
</dbReference>
<sequence>MDLAQHQPLGTRKASLHRRGLWISYCQTIVCSPGRLCTPTGINVLKKIYKKILTKLNKHITKVLAKSYGQQAKALQAQAVFNLVKGCNTFILEGNGYVKYGIAMLFYKRLPVDEKLCAVQAGVYQFVYLSPKIFLNSKIFQEIHFSHELHNRVALVVVDEAHMIYVWVLVESNYGIFRPSDGKLGVHLLFRNEKPILLILTHDSIVILCGELTRPEICVVRAPMTNYLSSALDVIQKAAY</sequence>
<evidence type="ECO:0008006" key="3">
    <source>
        <dbReference type="Google" id="ProtNLM"/>
    </source>
</evidence>
<comment type="caution">
    <text evidence="1">The sequence shown here is derived from an EMBL/GenBank/DDBJ whole genome shotgun (WGS) entry which is preliminary data.</text>
</comment>
<dbReference type="EMBL" id="LAVV01007394">
    <property type="protein sequence ID" value="KNZ56067.1"/>
    <property type="molecule type" value="Genomic_DNA"/>
</dbReference>
<evidence type="ECO:0000313" key="2">
    <source>
        <dbReference type="Proteomes" id="UP000037035"/>
    </source>
</evidence>
<reference evidence="1 2" key="1">
    <citation type="submission" date="2015-08" db="EMBL/GenBank/DDBJ databases">
        <title>Next Generation Sequencing and Analysis of the Genome of Puccinia sorghi L Schw, the Causal Agent of Maize Common Rust.</title>
        <authorList>
            <person name="Rochi L."/>
            <person name="Burguener G."/>
            <person name="Darino M."/>
            <person name="Turjanski A."/>
            <person name="Kreff E."/>
            <person name="Dieguez M.J."/>
            <person name="Sacco F."/>
        </authorList>
    </citation>
    <scope>NUCLEOTIDE SEQUENCE [LARGE SCALE GENOMIC DNA]</scope>
    <source>
        <strain evidence="1 2">RO10H11247</strain>
    </source>
</reference>
<protein>
    <recommendedName>
        <fullName evidence="3">Helicase ATP-binding domain-containing protein</fullName>
    </recommendedName>
</protein>
<dbReference type="AlphaFoldDB" id="A0A0L6V6A2"/>
<dbReference type="OrthoDB" id="2504585at2759"/>
<dbReference type="InterPro" id="IPR027417">
    <property type="entry name" value="P-loop_NTPase"/>
</dbReference>
<dbReference type="VEuPathDB" id="FungiDB:VP01_2501g2"/>
<organism evidence="1 2">
    <name type="scientific">Puccinia sorghi</name>
    <dbReference type="NCBI Taxonomy" id="27349"/>
    <lineage>
        <taxon>Eukaryota</taxon>
        <taxon>Fungi</taxon>
        <taxon>Dikarya</taxon>
        <taxon>Basidiomycota</taxon>
        <taxon>Pucciniomycotina</taxon>
        <taxon>Pucciniomycetes</taxon>
        <taxon>Pucciniales</taxon>
        <taxon>Pucciniaceae</taxon>
        <taxon>Puccinia</taxon>
    </lineage>
</organism>
<dbReference type="STRING" id="27349.A0A0L6V6A2"/>